<reference evidence="2" key="1">
    <citation type="submission" date="2016-01" db="EMBL/GenBank/DDBJ databases">
        <authorList>
            <person name="Peeters C."/>
        </authorList>
    </citation>
    <scope>NUCLEOTIDE SEQUENCE</scope>
    <source>
        <strain evidence="2">LMG 29320</strain>
    </source>
</reference>
<organism evidence="2 3">
    <name type="scientific">Caballeronia fortuita</name>
    <dbReference type="NCBI Taxonomy" id="1777138"/>
    <lineage>
        <taxon>Bacteria</taxon>
        <taxon>Pseudomonadati</taxon>
        <taxon>Pseudomonadota</taxon>
        <taxon>Betaproteobacteria</taxon>
        <taxon>Burkholderiales</taxon>
        <taxon>Burkholderiaceae</taxon>
        <taxon>Caballeronia</taxon>
    </lineage>
</organism>
<protein>
    <submittedName>
        <fullName evidence="2">Membrane protein</fullName>
    </submittedName>
</protein>
<proteinExistence type="predicted"/>
<evidence type="ECO:0000313" key="2">
    <source>
        <dbReference type="EMBL" id="SAK92466.1"/>
    </source>
</evidence>
<dbReference type="EMBL" id="FCNX02000015">
    <property type="protein sequence ID" value="SAK92466.1"/>
    <property type="molecule type" value="Genomic_DNA"/>
</dbReference>
<feature type="signal peptide" evidence="1">
    <location>
        <begin position="1"/>
        <end position="24"/>
    </location>
</feature>
<dbReference type="InterPro" id="IPR025421">
    <property type="entry name" value="DUF4148"/>
</dbReference>
<dbReference type="AlphaFoldDB" id="A0A158DDW5"/>
<dbReference type="RefSeq" id="WP_063936562.1">
    <property type="nucleotide sequence ID" value="NZ_FCNX02000015.1"/>
</dbReference>
<feature type="chain" id="PRO_5007624007" evidence="1">
    <location>
        <begin position="25"/>
        <end position="91"/>
    </location>
</feature>
<name>A0A158DDW5_9BURK</name>
<accession>A0A158DDW5</accession>
<dbReference type="OrthoDB" id="9104200at2"/>
<gene>
    <name evidence="2" type="ORF">AWB77_05186</name>
</gene>
<comment type="caution">
    <text evidence="2">The sequence shown here is derived from an EMBL/GenBank/DDBJ whole genome shotgun (WGS) entry which is preliminary data.</text>
</comment>
<sequence length="91" mass="10004">MKLVTRIALVAFAAVSAAPLSAFAQSDGLTRQQVREDLVKAERAGYRPSEHDAQYPGSFLDIKEGIYTGSSVYRTQPGYPNLAPNADRYLR</sequence>
<keyword evidence="3" id="KW-1185">Reference proteome</keyword>
<evidence type="ECO:0000313" key="3">
    <source>
        <dbReference type="Proteomes" id="UP000054903"/>
    </source>
</evidence>
<dbReference type="STRING" id="1777138.AWB77_05186"/>
<dbReference type="Proteomes" id="UP000054903">
    <property type="component" value="Unassembled WGS sequence"/>
</dbReference>
<dbReference type="Pfam" id="PF13663">
    <property type="entry name" value="DUF4148"/>
    <property type="match status" value="1"/>
</dbReference>
<keyword evidence="1" id="KW-0732">Signal</keyword>
<evidence type="ECO:0000256" key="1">
    <source>
        <dbReference type="SAM" id="SignalP"/>
    </source>
</evidence>